<dbReference type="SUPFAM" id="SSF55874">
    <property type="entry name" value="ATPase domain of HSP90 chaperone/DNA topoisomerase II/histidine kinase"/>
    <property type="match status" value="1"/>
</dbReference>
<dbReference type="PANTHER" id="PTHR24421">
    <property type="entry name" value="NITRATE/NITRITE SENSOR PROTEIN NARX-RELATED"/>
    <property type="match status" value="1"/>
</dbReference>
<dbReference type="PANTHER" id="PTHR24421:SF10">
    <property type="entry name" value="NITRATE_NITRITE SENSOR PROTEIN NARQ"/>
    <property type="match status" value="1"/>
</dbReference>
<evidence type="ECO:0000256" key="2">
    <source>
        <dbReference type="ARBA" id="ARBA00012438"/>
    </source>
</evidence>
<evidence type="ECO:0000256" key="8">
    <source>
        <dbReference type="ARBA" id="ARBA00023012"/>
    </source>
</evidence>
<dbReference type="InterPro" id="IPR050482">
    <property type="entry name" value="Sensor_HK_TwoCompSys"/>
</dbReference>
<gene>
    <name evidence="10" type="ORF">GCM10009864_19460</name>
</gene>
<organism evidence="10 11">
    <name type="scientific">Streptomyces lunalinharesii</name>
    <dbReference type="NCBI Taxonomy" id="333384"/>
    <lineage>
        <taxon>Bacteria</taxon>
        <taxon>Bacillati</taxon>
        <taxon>Actinomycetota</taxon>
        <taxon>Actinomycetes</taxon>
        <taxon>Kitasatosporales</taxon>
        <taxon>Streptomycetaceae</taxon>
        <taxon>Streptomyces</taxon>
    </lineage>
</organism>
<dbReference type="InterPro" id="IPR011712">
    <property type="entry name" value="Sig_transdc_His_kin_sub3_dim/P"/>
</dbReference>
<evidence type="ECO:0000313" key="11">
    <source>
        <dbReference type="Proteomes" id="UP001500994"/>
    </source>
</evidence>
<feature type="domain" description="Signal transduction histidine kinase subgroup 3 dimerisation and phosphoacceptor" evidence="9">
    <location>
        <begin position="58"/>
        <end position="113"/>
    </location>
</feature>
<keyword evidence="4" id="KW-0808">Transferase</keyword>
<evidence type="ECO:0000256" key="5">
    <source>
        <dbReference type="ARBA" id="ARBA00022741"/>
    </source>
</evidence>
<name>A0ABN3RK76_9ACTN</name>
<evidence type="ECO:0000256" key="7">
    <source>
        <dbReference type="ARBA" id="ARBA00022840"/>
    </source>
</evidence>
<evidence type="ECO:0000256" key="1">
    <source>
        <dbReference type="ARBA" id="ARBA00000085"/>
    </source>
</evidence>
<keyword evidence="3" id="KW-0597">Phosphoprotein</keyword>
<comment type="catalytic activity">
    <reaction evidence="1">
        <text>ATP + protein L-histidine = ADP + protein N-phospho-L-histidine.</text>
        <dbReference type="EC" id="2.7.13.3"/>
    </reaction>
</comment>
<keyword evidence="6" id="KW-0418">Kinase</keyword>
<dbReference type="Pfam" id="PF07730">
    <property type="entry name" value="HisKA_3"/>
    <property type="match status" value="1"/>
</dbReference>
<sequence length="187" mass="19451">MAGLAVLPFLPGATGAVIRLESVIALRLPGPSRAEEPARRVEDLAERRAGTLAAADAERRRIERDLHDGAQQRLVSLAVNLGLARATLTDLPPETRAVIDEAHREAKEALEAMAYFVVSEALANVTKHARASRAEVVAVRAGDAPRVRVTDDGGGGADPFGGTGLTGLARRVASVDGTLAIDSPPGA</sequence>
<keyword evidence="5" id="KW-0547">Nucleotide-binding</keyword>
<keyword evidence="7" id="KW-0067">ATP-binding</keyword>
<evidence type="ECO:0000313" key="10">
    <source>
        <dbReference type="EMBL" id="GAA2654414.1"/>
    </source>
</evidence>
<dbReference type="Proteomes" id="UP001500994">
    <property type="component" value="Unassembled WGS sequence"/>
</dbReference>
<protein>
    <recommendedName>
        <fullName evidence="2">histidine kinase</fullName>
        <ecNumber evidence="2">2.7.13.3</ecNumber>
    </recommendedName>
</protein>
<keyword evidence="8" id="KW-0902">Two-component regulatory system</keyword>
<accession>A0ABN3RK76</accession>
<keyword evidence="11" id="KW-1185">Reference proteome</keyword>
<evidence type="ECO:0000256" key="4">
    <source>
        <dbReference type="ARBA" id="ARBA00022679"/>
    </source>
</evidence>
<dbReference type="EMBL" id="BAAARK010000004">
    <property type="protein sequence ID" value="GAA2654414.1"/>
    <property type="molecule type" value="Genomic_DNA"/>
</dbReference>
<proteinExistence type="predicted"/>
<dbReference type="InterPro" id="IPR036890">
    <property type="entry name" value="HATPase_C_sf"/>
</dbReference>
<comment type="caution">
    <text evidence="10">The sequence shown here is derived from an EMBL/GenBank/DDBJ whole genome shotgun (WGS) entry which is preliminary data.</text>
</comment>
<evidence type="ECO:0000256" key="3">
    <source>
        <dbReference type="ARBA" id="ARBA00022553"/>
    </source>
</evidence>
<dbReference type="Gene3D" id="3.30.565.10">
    <property type="entry name" value="Histidine kinase-like ATPase, C-terminal domain"/>
    <property type="match status" value="1"/>
</dbReference>
<evidence type="ECO:0000259" key="9">
    <source>
        <dbReference type="Pfam" id="PF07730"/>
    </source>
</evidence>
<reference evidence="10 11" key="1">
    <citation type="journal article" date="2019" name="Int. J. Syst. Evol. Microbiol.">
        <title>The Global Catalogue of Microorganisms (GCM) 10K type strain sequencing project: providing services to taxonomists for standard genome sequencing and annotation.</title>
        <authorList>
            <consortium name="The Broad Institute Genomics Platform"/>
            <consortium name="The Broad Institute Genome Sequencing Center for Infectious Disease"/>
            <person name="Wu L."/>
            <person name="Ma J."/>
        </authorList>
    </citation>
    <scope>NUCLEOTIDE SEQUENCE [LARGE SCALE GENOMIC DNA]</scope>
    <source>
        <strain evidence="10 11">JCM 16374</strain>
    </source>
</reference>
<evidence type="ECO:0000256" key="6">
    <source>
        <dbReference type="ARBA" id="ARBA00022777"/>
    </source>
</evidence>
<dbReference type="EC" id="2.7.13.3" evidence="2"/>